<dbReference type="Pfam" id="PF07885">
    <property type="entry name" value="Ion_trans_2"/>
    <property type="match status" value="1"/>
</dbReference>
<feature type="region of interest" description="Disordered" evidence="1">
    <location>
        <begin position="558"/>
        <end position="588"/>
    </location>
</feature>
<feature type="transmembrane region" description="Helical" evidence="2">
    <location>
        <begin position="255"/>
        <end position="274"/>
    </location>
</feature>
<dbReference type="EnsemblMetazoa" id="CLYHEMT007710.1">
    <property type="protein sequence ID" value="CLYHEMP007710.1"/>
    <property type="gene ID" value="CLYHEMG007710"/>
</dbReference>
<dbReference type="SUPFAM" id="SSF81324">
    <property type="entry name" value="Voltage-gated potassium channels"/>
    <property type="match status" value="1"/>
</dbReference>
<keyword evidence="2" id="KW-0472">Membrane</keyword>
<feature type="transmembrane region" description="Helical" evidence="2">
    <location>
        <begin position="213"/>
        <end position="234"/>
    </location>
</feature>
<feature type="compositionally biased region" description="Basic and acidic residues" evidence="1">
    <location>
        <begin position="1"/>
        <end position="13"/>
    </location>
</feature>
<keyword evidence="2" id="KW-0812">Transmembrane</keyword>
<proteinExistence type="predicted"/>
<organism evidence="4 5">
    <name type="scientific">Clytia hemisphaerica</name>
    <dbReference type="NCBI Taxonomy" id="252671"/>
    <lineage>
        <taxon>Eukaryota</taxon>
        <taxon>Metazoa</taxon>
        <taxon>Cnidaria</taxon>
        <taxon>Hydrozoa</taxon>
        <taxon>Hydroidolina</taxon>
        <taxon>Leptothecata</taxon>
        <taxon>Obeliida</taxon>
        <taxon>Clytiidae</taxon>
        <taxon>Clytia</taxon>
    </lineage>
</organism>
<dbReference type="GO" id="GO:0016286">
    <property type="term" value="F:small conductance calcium-activated potassium channel activity"/>
    <property type="evidence" value="ECO:0007669"/>
    <property type="project" value="InterPro"/>
</dbReference>
<dbReference type="GeneID" id="136802797"/>
<evidence type="ECO:0000256" key="1">
    <source>
        <dbReference type="SAM" id="MobiDB-lite"/>
    </source>
</evidence>
<dbReference type="Gene3D" id="1.10.287.70">
    <property type="match status" value="1"/>
</dbReference>
<keyword evidence="2" id="KW-1133">Transmembrane helix</keyword>
<feature type="compositionally biased region" description="Basic and acidic residues" evidence="1">
    <location>
        <begin position="567"/>
        <end position="588"/>
    </location>
</feature>
<dbReference type="InterPro" id="IPR015449">
    <property type="entry name" value="K_chnl_Ca-activ_SK"/>
</dbReference>
<feature type="compositionally biased region" description="Basic and acidic residues" evidence="1">
    <location>
        <begin position="32"/>
        <end position="42"/>
    </location>
</feature>
<dbReference type="OrthoDB" id="10027095at2759"/>
<dbReference type="GO" id="GO:0016020">
    <property type="term" value="C:membrane"/>
    <property type="evidence" value="ECO:0007669"/>
    <property type="project" value="InterPro"/>
</dbReference>
<accession>A0A7M5WKN2</accession>
<protein>
    <recommendedName>
        <fullName evidence="3">Potassium channel domain-containing protein</fullName>
    </recommendedName>
</protein>
<keyword evidence="5" id="KW-1185">Reference proteome</keyword>
<feature type="compositionally biased region" description="Polar residues" evidence="1">
    <location>
        <begin position="43"/>
        <end position="64"/>
    </location>
</feature>
<dbReference type="PANTHER" id="PTHR10153">
    <property type="entry name" value="SMALL CONDUCTANCE CALCIUM-ACTIVATED POTASSIUM CHANNEL"/>
    <property type="match status" value="1"/>
</dbReference>
<evidence type="ECO:0000259" key="3">
    <source>
        <dbReference type="Pfam" id="PF07885"/>
    </source>
</evidence>
<feature type="transmembrane region" description="Helical" evidence="2">
    <location>
        <begin position="149"/>
        <end position="167"/>
    </location>
</feature>
<dbReference type="Proteomes" id="UP000594262">
    <property type="component" value="Unplaced"/>
</dbReference>
<evidence type="ECO:0000256" key="2">
    <source>
        <dbReference type="SAM" id="Phobius"/>
    </source>
</evidence>
<dbReference type="AlphaFoldDB" id="A0A7M5WKN2"/>
<name>A0A7M5WKN2_9CNID</name>
<feature type="region of interest" description="Disordered" evidence="1">
    <location>
        <begin position="80"/>
        <end position="104"/>
    </location>
</feature>
<sequence length="732" mass="85552">MEPRKETGYEVAERIANQRKRTDKNKSPSKTLNDKYALRHNESQFNNDNNGKSRSSRQTQQPLNIETNNETGRFELLHPEQQQNTKSSNNTSHKKQRRVSSTLSPIRKIITKKMSMAFSRSNSGMVRADISGFQQQEEEKTAVRKDLRWHATFLFLLAVSATAIVLLDTQIKILWTRERDFLDTLDRNTTDTEQRKIIENGLDKLDLYRKLGIALKSLLTVSSILSCVSLLYYYRNLFRLKKIRHFFPRKMSFMRCTPLVKKYLIECVICLFHVPPFLDLYVYIPNEVQVFVILRLYLLGRYLKEKHDLMNSQSTRFLASVTKTELTSMFLFKTFFMQYPFQLILLAYVILLFIGGYGVWLIENRYTYQDTVWMLIITMTTVGFGDLTPKTTVGRFCVGITAIVGIFLMALFISLVNEALMLQRREKRILAYVENQDLTRHRKITALNAIGLWYKYYAHRNKHIRRSGESASFIGGFRNDRTTHQDLMNKIKGKLLETDMFHAVNEWRKIKNARGGNYFAQEFMIEDMKNMMTDLSSKFNELDDKIDNVSVDLKNIQEQNKKKKSVEKKETKEEKEPKTSITTKSHDEIKDSHMRIQNNGNCHYTSPKNINFSNVTRPQLNGGSHNNKNNNYGGLKMEQIDRYVTRSRKNVQDFIQKHQNDDSQVIRKNELIVAFKLLKNQAQIMNNALDDIYYKTRQDICDLENLISSLLVCTDGEHEDTVDYVPSRELPV</sequence>
<dbReference type="InterPro" id="IPR013099">
    <property type="entry name" value="K_chnl_dom"/>
</dbReference>
<feature type="compositionally biased region" description="Polar residues" evidence="1">
    <location>
        <begin position="80"/>
        <end position="91"/>
    </location>
</feature>
<evidence type="ECO:0000313" key="5">
    <source>
        <dbReference type="Proteomes" id="UP000594262"/>
    </source>
</evidence>
<feature type="transmembrane region" description="Helical" evidence="2">
    <location>
        <begin position="339"/>
        <end position="360"/>
    </location>
</feature>
<dbReference type="RefSeq" id="XP_066915660.1">
    <property type="nucleotide sequence ID" value="XM_067059559.1"/>
</dbReference>
<feature type="transmembrane region" description="Helical" evidence="2">
    <location>
        <begin position="396"/>
        <end position="416"/>
    </location>
</feature>
<reference evidence="4" key="1">
    <citation type="submission" date="2021-01" db="UniProtKB">
        <authorList>
            <consortium name="EnsemblMetazoa"/>
        </authorList>
    </citation>
    <scope>IDENTIFICATION</scope>
</reference>
<evidence type="ECO:0000313" key="4">
    <source>
        <dbReference type="EnsemblMetazoa" id="CLYHEMP007710.1"/>
    </source>
</evidence>
<feature type="domain" description="Potassium channel" evidence="3">
    <location>
        <begin position="349"/>
        <end position="420"/>
    </location>
</feature>
<feature type="region of interest" description="Disordered" evidence="1">
    <location>
        <begin position="1"/>
        <end position="64"/>
    </location>
</feature>